<sequence>ELDSPEKIKSFMNESHLSSPFLRKNVSVTVILDACEGKVCKSKSKREAQKETLRIQRLDNKRRIFAEKGPNAPRCVIQRGARRFVCSSCGAVSNENCRSFPSDESTIFPGTNIDSADFEFVSGDVKEMKCSKLKNPKYFKIETLMNTDSGNSEKSYDRVLSFFDKEKGVPIMANFFAEKVLRKVYRFFPKYYVKVGGKWFSSVMRVRTTRGSEKKFIFETLIHVDKNKGKLKLYLDLTDDPVLKNVPPESLFSSD</sequence>
<organism evidence="1">
    <name type="scientific">marine metagenome</name>
    <dbReference type="NCBI Taxonomy" id="408172"/>
    <lineage>
        <taxon>unclassified sequences</taxon>
        <taxon>metagenomes</taxon>
        <taxon>ecological metagenomes</taxon>
    </lineage>
</organism>
<reference evidence="1" key="1">
    <citation type="submission" date="2018-05" db="EMBL/GenBank/DDBJ databases">
        <authorList>
            <person name="Lanie J.A."/>
            <person name="Ng W.-L."/>
            <person name="Kazmierczak K.M."/>
            <person name="Andrzejewski T.M."/>
            <person name="Davidsen T.M."/>
            <person name="Wayne K.J."/>
            <person name="Tettelin H."/>
            <person name="Glass J.I."/>
            <person name="Rusch D."/>
            <person name="Podicherti R."/>
            <person name="Tsui H.-C.T."/>
            <person name="Winkler M.E."/>
        </authorList>
    </citation>
    <scope>NUCLEOTIDE SEQUENCE</scope>
</reference>
<gene>
    <name evidence="1" type="ORF">METZ01_LOCUS400548</name>
</gene>
<feature type="non-terminal residue" evidence="1">
    <location>
        <position position="1"/>
    </location>
</feature>
<name>A0A382VMN8_9ZZZZ</name>
<dbReference type="EMBL" id="UINC01153138">
    <property type="protein sequence ID" value="SVD47694.1"/>
    <property type="molecule type" value="Genomic_DNA"/>
</dbReference>
<dbReference type="AlphaFoldDB" id="A0A382VMN8"/>
<accession>A0A382VMN8</accession>
<protein>
    <submittedName>
        <fullName evidence="1">Uncharacterized protein</fullName>
    </submittedName>
</protein>
<evidence type="ECO:0000313" key="1">
    <source>
        <dbReference type="EMBL" id="SVD47694.1"/>
    </source>
</evidence>
<proteinExistence type="predicted"/>